<dbReference type="Gene3D" id="3.40.50.2300">
    <property type="match status" value="1"/>
</dbReference>
<evidence type="ECO:0000256" key="2">
    <source>
        <dbReference type="ARBA" id="ARBA00022490"/>
    </source>
</evidence>
<proteinExistence type="predicted"/>
<dbReference type="InterPro" id="IPR001789">
    <property type="entry name" value="Sig_transdc_resp-reg_receiver"/>
</dbReference>
<evidence type="ECO:0000256" key="1">
    <source>
        <dbReference type="ARBA" id="ARBA00004496"/>
    </source>
</evidence>
<accession>A0ABV8VUF7</accession>
<comment type="caution">
    <text evidence="11">The sequence shown here is derived from an EMBL/GenBank/DDBJ whole genome shotgun (WGS) entry which is preliminary data.</text>
</comment>
<dbReference type="InterPro" id="IPR009057">
    <property type="entry name" value="Homeodomain-like_sf"/>
</dbReference>
<evidence type="ECO:0000256" key="3">
    <source>
        <dbReference type="ARBA" id="ARBA00022553"/>
    </source>
</evidence>
<dbReference type="SUPFAM" id="SSF52172">
    <property type="entry name" value="CheY-like"/>
    <property type="match status" value="1"/>
</dbReference>
<keyword evidence="12" id="KW-1185">Reference proteome</keyword>
<evidence type="ECO:0000256" key="5">
    <source>
        <dbReference type="ARBA" id="ARBA00023015"/>
    </source>
</evidence>
<protein>
    <submittedName>
        <fullName evidence="11">Response regulator</fullName>
    </submittedName>
</protein>
<organism evidence="11 12">
    <name type="scientific">Gracilibacillus marinus</name>
    <dbReference type="NCBI Taxonomy" id="630535"/>
    <lineage>
        <taxon>Bacteria</taxon>
        <taxon>Bacillati</taxon>
        <taxon>Bacillota</taxon>
        <taxon>Bacilli</taxon>
        <taxon>Bacillales</taxon>
        <taxon>Bacillaceae</taxon>
        <taxon>Gracilibacillus</taxon>
    </lineage>
</organism>
<keyword evidence="3 8" id="KW-0597">Phosphoprotein</keyword>
<reference evidence="12" key="1">
    <citation type="journal article" date="2019" name="Int. J. Syst. Evol. Microbiol.">
        <title>The Global Catalogue of Microorganisms (GCM) 10K type strain sequencing project: providing services to taxonomists for standard genome sequencing and annotation.</title>
        <authorList>
            <consortium name="The Broad Institute Genomics Platform"/>
            <consortium name="The Broad Institute Genome Sequencing Center for Infectious Disease"/>
            <person name="Wu L."/>
            <person name="Ma J."/>
        </authorList>
    </citation>
    <scope>NUCLEOTIDE SEQUENCE [LARGE SCALE GENOMIC DNA]</scope>
    <source>
        <strain evidence="12">KACC 14058</strain>
    </source>
</reference>
<evidence type="ECO:0000256" key="4">
    <source>
        <dbReference type="ARBA" id="ARBA00023012"/>
    </source>
</evidence>
<dbReference type="SUPFAM" id="SSF46689">
    <property type="entry name" value="Homeodomain-like"/>
    <property type="match status" value="2"/>
</dbReference>
<dbReference type="RefSeq" id="WP_390195539.1">
    <property type="nucleotide sequence ID" value="NZ_JBHSDV010000001.1"/>
</dbReference>
<dbReference type="InterPro" id="IPR011006">
    <property type="entry name" value="CheY-like_superfamily"/>
</dbReference>
<feature type="modified residue" description="4-aspartylphosphate" evidence="8">
    <location>
        <position position="55"/>
    </location>
</feature>
<keyword evidence="6" id="KW-0238">DNA-binding</keyword>
<keyword evidence="5" id="KW-0805">Transcription regulation</keyword>
<feature type="domain" description="Response regulatory" evidence="10">
    <location>
        <begin position="3"/>
        <end position="120"/>
    </location>
</feature>
<evidence type="ECO:0000313" key="11">
    <source>
        <dbReference type="EMBL" id="MFC4386696.1"/>
    </source>
</evidence>
<evidence type="ECO:0000256" key="8">
    <source>
        <dbReference type="PROSITE-ProRule" id="PRU00169"/>
    </source>
</evidence>
<evidence type="ECO:0000313" key="12">
    <source>
        <dbReference type="Proteomes" id="UP001595880"/>
    </source>
</evidence>
<dbReference type="Proteomes" id="UP001595880">
    <property type="component" value="Unassembled WGS sequence"/>
</dbReference>
<gene>
    <name evidence="11" type="ORF">ACFOZ1_02625</name>
</gene>
<evidence type="ECO:0000256" key="7">
    <source>
        <dbReference type="ARBA" id="ARBA00023163"/>
    </source>
</evidence>
<dbReference type="PROSITE" id="PS01124">
    <property type="entry name" value="HTH_ARAC_FAMILY_2"/>
    <property type="match status" value="1"/>
</dbReference>
<evidence type="ECO:0000259" key="9">
    <source>
        <dbReference type="PROSITE" id="PS01124"/>
    </source>
</evidence>
<dbReference type="Pfam" id="PF12833">
    <property type="entry name" value="HTH_18"/>
    <property type="match status" value="1"/>
</dbReference>
<sequence>MKKVFLVDDEAVIRRSMAQNIDWGKEGYIYCGDASDGEMALPLIEKHQPDIVITDIMMPFMDGITLSKKIKEKYPHIEIIILSGHDEFSYAQEAINIRVANYCLKPVTPEDIISVLNKVREKLDSQSGKHMQHIVSKEAYLLKLCKGMMTKEEILGYATFLNIDMLASYYAVVIIESNQQRYLLLDNELQTIDKQRQLYIIKKDTEHILQDTLKEIRAIVINQDERNRIGIGSIETRPEQINVSYETAMEELHYSKVISKYEFMQELAEEQFMQVILKTDNRKNILDFVKYGSVEEIDGFIKSYLAMMTKDIGSHPLVNYYTLMDFTVTLYHYVKESEQYNQVVVDNMEIQKSMIKHTDDMRKVRRVMKEILWMIFSMKEKSQSKYGAMIDQVKHYIKENYHDANLSLHSIAQHVNISPSYLSNLFSQETGHTLTEYLTKQRVEHAKELLISSNLKTYEIAERVGYNDSHYFCNLFKRTTGQTTKEFKKNSKQFI</sequence>
<dbReference type="PANTHER" id="PTHR42713:SF3">
    <property type="entry name" value="TRANSCRIPTIONAL REGULATORY PROTEIN HPTR"/>
    <property type="match status" value="1"/>
</dbReference>
<dbReference type="InterPro" id="IPR018060">
    <property type="entry name" value="HTH_AraC"/>
</dbReference>
<dbReference type="InterPro" id="IPR051552">
    <property type="entry name" value="HptR"/>
</dbReference>
<evidence type="ECO:0000256" key="6">
    <source>
        <dbReference type="ARBA" id="ARBA00023125"/>
    </source>
</evidence>
<keyword evidence="4" id="KW-0902">Two-component regulatory system</keyword>
<name>A0ABV8VUF7_9BACI</name>
<dbReference type="SMART" id="SM00342">
    <property type="entry name" value="HTH_ARAC"/>
    <property type="match status" value="1"/>
</dbReference>
<dbReference type="EMBL" id="JBHSDV010000001">
    <property type="protein sequence ID" value="MFC4386696.1"/>
    <property type="molecule type" value="Genomic_DNA"/>
</dbReference>
<feature type="domain" description="HTH araC/xylS-type" evidence="9">
    <location>
        <begin position="391"/>
        <end position="490"/>
    </location>
</feature>
<dbReference type="CDD" id="cd17536">
    <property type="entry name" value="REC_YesN-like"/>
    <property type="match status" value="1"/>
</dbReference>
<comment type="subcellular location">
    <subcellularLocation>
        <location evidence="1">Cytoplasm</location>
    </subcellularLocation>
</comment>
<keyword evidence="2" id="KW-0963">Cytoplasm</keyword>
<keyword evidence="7" id="KW-0804">Transcription</keyword>
<dbReference type="PROSITE" id="PS50110">
    <property type="entry name" value="RESPONSE_REGULATORY"/>
    <property type="match status" value="1"/>
</dbReference>
<dbReference type="PANTHER" id="PTHR42713">
    <property type="entry name" value="HISTIDINE KINASE-RELATED"/>
    <property type="match status" value="1"/>
</dbReference>
<dbReference type="SMART" id="SM00448">
    <property type="entry name" value="REC"/>
    <property type="match status" value="1"/>
</dbReference>
<dbReference type="Gene3D" id="1.10.10.60">
    <property type="entry name" value="Homeodomain-like"/>
    <property type="match status" value="2"/>
</dbReference>
<dbReference type="Pfam" id="PF00072">
    <property type="entry name" value="Response_reg"/>
    <property type="match status" value="1"/>
</dbReference>
<evidence type="ECO:0000259" key="10">
    <source>
        <dbReference type="PROSITE" id="PS50110"/>
    </source>
</evidence>